<feature type="compositionally biased region" description="Basic and acidic residues" evidence="1">
    <location>
        <begin position="86"/>
        <end position="109"/>
    </location>
</feature>
<evidence type="ECO:0000313" key="2">
    <source>
        <dbReference type="EMBL" id="OUS49452.1"/>
    </source>
</evidence>
<gene>
    <name evidence="2" type="ORF">BE221DRAFT_143430</name>
</gene>
<dbReference type="EMBL" id="KZ155771">
    <property type="protein sequence ID" value="OUS49452.1"/>
    <property type="molecule type" value="Genomic_DNA"/>
</dbReference>
<proteinExistence type="predicted"/>
<reference evidence="2" key="1">
    <citation type="submission" date="2017-04" db="EMBL/GenBank/DDBJ databases">
        <title>Population genomics of picophytoplankton unveils novel chromosome hypervariability.</title>
        <authorList>
            <consortium name="DOE Joint Genome Institute"/>
            <person name="Blanc-Mathieu R."/>
            <person name="Krasovec M."/>
            <person name="Hebrard M."/>
            <person name="Yau S."/>
            <person name="Desgranges E."/>
            <person name="Martin J."/>
            <person name="Schackwitz W."/>
            <person name="Kuo A."/>
            <person name="Salin G."/>
            <person name="Donnadieu C."/>
            <person name="Desdevises Y."/>
            <person name="Sanchez-Ferandin S."/>
            <person name="Moreau H."/>
            <person name="Rivals E."/>
            <person name="Grigoriev I.V."/>
            <person name="Grimsley N."/>
            <person name="Eyre-Walker A."/>
            <person name="Piganeau G."/>
        </authorList>
    </citation>
    <scope>NUCLEOTIDE SEQUENCE [LARGE SCALE GENOMIC DNA]</scope>
    <source>
        <strain evidence="2">RCC 1115</strain>
    </source>
</reference>
<evidence type="ECO:0000256" key="1">
    <source>
        <dbReference type="SAM" id="MobiDB-lite"/>
    </source>
</evidence>
<feature type="region of interest" description="Disordered" evidence="1">
    <location>
        <begin position="84"/>
        <end position="109"/>
    </location>
</feature>
<feature type="region of interest" description="Disordered" evidence="1">
    <location>
        <begin position="1"/>
        <end position="21"/>
    </location>
</feature>
<dbReference type="AlphaFoldDB" id="A0A1Y5IQR2"/>
<name>A0A1Y5IQR2_OSTTA</name>
<protein>
    <submittedName>
        <fullName evidence="2">Uncharacterized protein</fullName>
    </submittedName>
</protein>
<sequence length="109" mass="12537">MIDDGVLNPQELPPPSDAQRARGWRYDYSSCTREHSDALKQLFVDKQTIALDKFVARPTQTDAKGNQITLYDFTGGAKIRQAKQMARNDELDHEQERLKRWRDGNDACL</sequence>
<accession>A0A1Y5IQR2</accession>
<organism evidence="2">
    <name type="scientific">Ostreococcus tauri</name>
    <name type="common">Marine green alga</name>
    <dbReference type="NCBI Taxonomy" id="70448"/>
    <lineage>
        <taxon>Eukaryota</taxon>
        <taxon>Viridiplantae</taxon>
        <taxon>Chlorophyta</taxon>
        <taxon>Mamiellophyceae</taxon>
        <taxon>Mamiellales</taxon>
        <taxon>Bathycoccaceae</taxon>
        <taxon>Ostreococcus</taxon>
    </lineage>
</organism>
<dbReference type="Proteomes" id="UP000195557">
    <property type="component" value="Unassembled WGS sequence"/>
</dbReference>